<organism evidence="1 2">
    <name type="scientific">Gossypium australe</name>
    <dbReference type="NCBI Taxonomy" id="47621"/>
    <lineage>
        <taxon>Eukaryota</taxon>
        <taxon>Viridiplantae</taxon>
        <taxon>Streptophyta</taxon>
        <taxon>Embryophyta</taxon>
        <taxon>Tracheophyta</taxon>
        <taxon>Spermatophyta</taxon>
        <taxon>Magnoliopsida</taxon>
        <taxon>eudicotyledons</taxon>
        <taxon>Gunneridae</taxon>
        <taxon>Pentapetalae</taxon>
        <taxon>rosids</taxon>
        <taxon>malvids</taxon>
        <taxon>Malvales</taxon>
        <taxon>Malvaceae</taxon>
        <taxon>Malvoideae</taxon>
        <taxon>Gossypium</taxon>
    </lineage>
</organism>
<gene>
    <name evidence="1" type="ORF">EPI10_031719</name>
</gene>
<reference evidence="2" key="1">
    <citation type="journal article" date="2019" name="Plant Biotechnol. J.">
        <title>Genome sequencing of the Australian wild diploid species Gossypium australe highlights disease resistance and delayed gland morphogenesis.</title>
        <authorList>
            <person name="Cai Y."/>
            <person name="Cai X."/>
            <person name="Wang Q."/>
            <person name="Wang P."/>
            <person name="Zhang Y."/>
            <person name="Cai C."/>
            <person name="Xu Y."/>
            <person name="Wang K."/>
            <person name="Zhou Z."/>
            <person name="Wang C."/>
            <person name="Geng S."/>
            <person name="Li B."/>
            <person name="Dong Q."/>
            <person name="Hou Y."/>
            <person name="Wang H."/>
            <person name="Ai P."/>
            <person name="Liu Z."/>
            <person name="Yi F."/>
            <person name="Sun M."/>
            <person name="An G."/>
            <person name="Cheng J."/>
            <person name="Zhang Y."/>
            <person name="Shi Q."/>
            <person name="Xie Y."/>
            <person name="Shi X."/>
            <person name="Chang Y."/>
            <person name="Huang F."/>
            <person name="Chen Y."/>
            <person name="Hong S."/>
            <person name="Mi L."/>
            <person name="Sun Q."/>
            <person name="Zhang L."/>
            <person name="Zhou B."/>
            <person name="Peng R."/>
            <person name="Zhang X."/>
            <person name="Liu F."/>
        </authorList>
    </citation>
    <scope>NUCLEOTIDE SEQUENCE [LARGE SCALE GENOMIC DNA]</scope>
    <source>
        <strain evidence="2">cv. PA1801</strain>
    </source>
</reference>
<accession>A0A5B6X4J8</accession>
<dbReference type="Proteomes" id="UP000325315">
    <property type="component" value="Unassembled WGS sequence"/>
</dbReference>
<comment type="caution">
    <text evidence="1">The sequence shown here is derived from an EMBL/GenBank/DDBJ whole genome shotgun (WGS) entry which is preliminary data.</text>
</comment>
<name>A0A5B6X4J8_9ROSI</name>
<evidence type="ECO:0000313" key="1">
    <source>
        <dbReference type="EMBL" id="KAA3487925.1"/>
    </source>
</evidence>
<dbReference type="EMBL" id="SMMG02000001">
    <property type="protein sequence ID" value="KAA3487925.1"/>
    <property type="molecule type" value="Genomic_DNA"/>
</dbReference>
<sequence>MMRHNMLATLEFYGEVPCVSYFVLKIVFRLLNTIDSKSTLRKYTYNKQSKKLATYVDGSAAKTRLGVNAFVIDSDGNEWQCGLSFEITIGTSVGGNEFDHPHKFPISGEANKWRIRCKRSSAEKNTMRWQLNYLQNSTKLRLNSSQEMTAHGPILCKN</sequence>
<dbReference type="AlphaFoldDB" id="A0A5B6X4J8"/>
<dbReference type="OrthoDB" id="2139127at2759"/>
<proteinExistence type="predicted"/>
<evidence type="ECO:0000313" key="2">
    <source>
        <dbReference type="Proteomes" id="UP000325315"/>
    </source>
</evidence>
<protein>
    <submittedName>
        <fullName evidence="1">Uncharacterized protein</fullName>
    </submittedName>
</protein>
<keyword evidence="2" id="KW-1185">Reference proteome</keyword>